<organism evidence="5 6">
    <name type="scientific">Desulfurispirillum indicum (strain ATCC BAA-1389 / DSM 22839 / S5)</name>
    <dbReference type="NCBI Taxonomy" id="653733"/>
    <lineage>
        <taxon>Bacteria</taxon>
        <taxon>Pseudomonadati</taxon>
        <taxon>Chrysiogenota</taxon>
        <taxon>Chrysiogenia</taxon>
        <taxon>Chrysiogenales</taxon>
        <taxon>Chrysiogenaceae</taxon>
        <taxon>Desulfurispirillum</taxon>
    </lineage>
</organism>
<dbReference type="AlphaFoldDB" id="E6W178"/>
<dbReference type="STRING" id="653733.Selin_1770"/>
<evidence type="ECO:0000256" key="1">
    <source>
        <dbReference type="ARBA" id="ARBA00022857"/>
    </source>
</evidence>
<dbReference type="Proteomes" id="UP000002572">
    <property type="component" value="Chromosome"/>
</dbReference>
<dbReference type="GO" id="GO:0005975">
    <property type="term" value="P:carbohydrate metabolic process"/>
    <property type="evidence" value="ECO:0007669"/>
    <property type="project" value="InterPro"/>
</dbReference>
<evidence type="ECO:0000256" key="2">
    <source>
        <dbReference type="ARBA" id="ARBA00023235"/>
    </source>
</evidence>
<dbReference type="FunCoup" id="E6W178">
    <property type="interactions" value="261"/>
</dbReference>
<keyword evidence="6" id="KW-1185">Reference proteome</keyword>
<sequence length="308" mass="34498">MRFMVTGGAGFIGSNLAFALKQQGHDVVVVDDFSSGHYKNLIGFTGEVVTMDMARIEELAEVESLLPLDGIFHQAAITDTTVMDQKRMMKVNNDAFRHLLEWAVEKEIPVVYASSAGVYGNSPAPNRVDQGLLPENIYGFSKYAMDMTARSFMERHPEQRIVGLRYFNVYGPGESHKGHAASMVYQLYHQILAGKRPRLFKHGEQKRDFIYVTDIVQANLRAMFSEGDVSGVYNVGTGTARTFNDMIAIICRELATENTVEYIDNPYAFYQNHTEADISATQGRLGYRPEYTFEAGIAAYLKALQSAR</sequence>
<dbReference type="PANTHER" id="PTHR43103:SF3">
    <property type="entry name" value="ADP-L-GLYCERO-D-MANNO-HEPTOSE-6-EPIMERASE"/>
    <property type="match status" value="1"/>
</dbReference>
<proteinExistence type="predicted"/>
<dbReference type="EMBL" id="CP002432">
    <property type="protein sequence ID" value="ADU66498.1"/>
    <property type="molecule type" value="Genomic_DNA"/>
</dbReference>
<accession>E6W178</accession>
<dbReference type="Pfam" id="PF01370">
    <property type="entry name" value="Epimerase"/>
    <property type="match status" value="1"/>
</dbReference>
<dbReference type="GO" id="GO:0008712">
    <property type="term" value="F:ADP-glyceromanno-heptose 6-epimerase activity"/>
    <property type="evidence" value="ECO:0007669"/>
    <property type="project" value="InterPro"/>
</dbReference>
<evidence type="ECO:0000313" key="5">
    <source>
        <dbReference type="EMBL" id="ADU66498.1"/>
    </source>
</evidence>
<protein>
    <submittedName>
        <fullName evidence="5">ADP-L-glycero-D-manno-heptose-6-epimerase</fullName>
    </submittedName>
</protein>
<feature type="domain" description="NAD-dependent epimerase/dehydratase" evidence="4">
    <location>
        <begin position="4"/>
        <end position="236"/>
    </location>
</feature>
<dbReference type="RefSeq" id="WP_013506378.1">
    <property type="nucleotide sequence ID" value="NC_014836.1"/>
</dbReference>
<evidence type="ECO:0000259" key="4">
    <source>
        <dbReference type="Pfam" id="PF01370"/>
    </source>
</evidence>
<keyword evidence="2" id="KW-0413">Isomerase</keyword>
<dbReference type="InterPro" id="IPR011912">
    <property type="entry name" value="Heptose_epim"/>
</dbReference>
<evidence type="ECO:0000313" key="6">
    <source>
        <dbReference type="Proteomes" id="UP000002572"/>
    </source>
</evidence>
<evidence type="ECO:0000256" key="3">
    <source>
        <dbReference type="ARBA" id="ARBA00023277"/>
    </source>
</evidence>
<reference evidence="5 6" key="1">
    <citation type="submission" date="2010-12" db="EMBL/GenBank/DDBJ databases">
        <title>Complete sequence of Desulfurispirillum indicum S5.</title>
        <authorList>
            <consortium name="US DOE Joint Genome Institute"/>
            <person name="Lucas S."/>
            <person name="Copeland A."/>
            <person name="Lapidus A."/>
            <person name="Cheng J.-F."/>
            <person name="Goodwin L."/>
            <person name="Pitluck S."/>
            <person name="Chertkov O."/>
            <person name="Held B."/>
            <person name="Detter J.C."/>
            <person name="Han C."/>
            <person name="Tapia R."/>
            <person name="Land M."/>
            <person name="Hauser L."/>
            <person name="Kyrpides N."/>
            <person name="Ivanova N."/>
            <person name="Mikhailova N."/>
            <person name="Haggblom M."/>
            <person name="Rauschenbach I."/>
            <person name="Bini E."/>
            <person name="Woyke T."/>
        </authorList>
    </citation>
    <scope>NUCLEOTIDE SEQUENCE [LARGE SCALE GENOMIC DNA]</scope>
    <source>
        <strain evidence="6">ATCC BAA-1389 / DSM 22839 / S5</strain>
    </source>
</reference>
<dbReference type="PANTHER" id="PTHR43103">
    <property type="entry name" value="NUCLEOSIDE-DIPHOSPHATE-SUGAR EPIMERASE"/>
    <property type="match status" value="1"/>
</dbReference>
<dbReference type="InterPro" id="IPR036291">
    <property type="entry name" value="NAD(P)-bd_dom_sf"/>
</dbReference>
<gene>
    <name evidence="5" type="ordered locus">Selin_1770</name>
</gene>
<dbReference type="HOGENOM" id="CLU_007383_1_3_0"/>
<dbReference type="GO" id="GO:0050661">
    <property type="term" value="F:NADP binding"/>
    <property type="evidence" value="ECO:0007669"/>
    <property type="project" value="InterPro"/>
</dbReference>
<dbReference type="InterPro" id="IPR001509">
    <property type="entry name" value="Epimerase_deHydtase"/>
</dbReference>
<dbReference type="PRINTS" id="PR01713">
    <property type="entry name" value="NUCEPIMERASE"/>
</dbReference>
<dbReference type="InParanoid" id="E6W178"/>
<dbReference type="KEGG" id="din:Selin_1770"/>
<dbReference type="SUPFAM" id="SSF51735">
    <property type="entry name" value="NAD(P)-binding Rossmann-fold domains"/>
    <property type="match status" value="1"/>
</dbReference>
<keyword evidence="3" id="KW-0119">Carbohydrate metabolism</keyword>
<dbReference type="eggNOG" id="COG0451">
    <property type="taxonomic scope" value="Bacteria"/>
</dbReference>
<dbReference type="Gene3D" id="3.90.25.10">
    <property type="entry name" value="UDP-galactose 4-epimerase, domain 1"/>
    <property type="match status" value="1"/>
</dbReference>
<dbReference type="NCBIfam" id="TIGR02197">
    <property type="entry name" value="heptose_epim"/>
    <property type="match status" value="1"/>
</dbReference>
<dbReference type="OrthoDB" id="9803010at2"/>
<dbReference type="Gene3D" id="3.40.50.720">
    <property type="entry name" value="NAD(P)-binding Rossmann-like Domain"/>
    <property type="match status" value="1"/>
</dbReference>
<name>E6W178_DESIS</name>
<keyword evidence="1" id="KW-0521">NADP</keyword>